<dbReference type="STRING" id="1348853.LK12_04985"/>
<feature type="signal peptide" evidence="3">
    <location>
        <begin position="1"/>
        <end position="24"/>
    </location>
</feature>
<dbReference type="PANTHER" id="PTHR37423">
    <property type="entry name" value="SOLUBLE LYTIC MUREIN TRANSGLYCOSYLASE-RELATED"/>
    <property type="match status" value="1"/>
</dbReference>
<gene>
    <name evidence="5" type="ORF">LK12_04985</name>
</gene>
<evidence type="ECO:0000313" key="6">
    <source>
        <dbReference type="Proteomes" id="UP000031057"/>
    </source>
</evidence>
<evidence type="ECO:0000256" key="1">
    <source>
        <dbReference type="ARBA" id="ARBA00007734"/>
    </source>
</evidence>
<dbReference type="AlphaFoldDB" id="A0A0B1ZSX3"/>
<dbReference type="Proteomes" id="UP000031057">
    <property type="component" value="Unassembled WGS sequence"/>
</dbReference>
<reference evidence="5 6" key="1">
    <citation type="submission" date="2014-10" db="EMBL/GenBank/DDBJ databases">
        <title>Genome sequence of Novosphingobium malaysiense MUSC 273(T).</title>
        <authorList>
            <person name="Lee L.-H."/>
        </authorList>
    </citation>
    <scope>NUCLEOTIDE SEQUENCE [LARGE SCALE GENOMIC DNA]</scope>
    <source>
        <strain evidence="5 6">MUSC 273</strain>
    </source>
</reference>
<organism evidence="5 6">
    <name type="scientific">Novosphingobium malaysiense</name>
    <dbReference type="NCBI Taxonomy" id="1348853"/>
    <lineage>
        <taxon>Bacteria</taxon>
        <taxon>Pseudomonadati</taxon>
        <taxon>Pseudomonadota</taxon>
        <taxon>Alphaproteobacteria</taxon>
        <taxon>Sphingomonadales</taxon>
        <taxon>Sphingomonadaceae</taxon>
        <taxon>Novosphingobium</taxon>
    </lineage>
</organism>
<feature type="domain" description="Transglycosylase SLT" evidence="4">
    <location>
        <begin position="97"/>
        <end position="200"/>
    </location>
</feature>
<comment type="caution">
    <text evidence="5">The sequence shown here is derived from an EMBL/GenBank/DDBJ whole genome shotgun (WGS) entry which is preliminary data.</text>
</comment>
<dbReference type="SUPFAM" id="SSF53955">
    <property type="entry name" value="Lysozyme-like"/>
    <property type="match status" value="1"/>
</dbReference>
<accession>A0A0B1ZSX3</accession>
<evidence type="ECO:0000256" key="2">
    <source>
        <dbReference type="ARBA" id="ARBA00009387"/>
    </source>
</evidence>
<protein>
    <submittedName>
        <fullName evidence="5">Transglycosylase</fullName>
    </submittedName>
</protein>
<evidence type="ECO:0000313" key="5">
    <source>
        <dbReference type="EMBL" id="KHK92212.1"/>
    </source>
</evidence>
<dbReference type="InterPro" id="IPR008258">
    <property type="entry name" value="Transglycosylase_SLT_dom_1"/>
</dbReference>
<dbReference type="Gene3D" id="1.10.530.10">
    <property type="match status" value="1"/>
</dbReference>
<sequence>MNVRGVISVALAGALLGAPAAAVADVMQIGDSGAQWIAGGPPPGPEALDSEVDMIGVGDTDSVQDAPLAVDSRVHPQSITEARDAAGPVRWRARVAQLAAKYDISPALLEAVVWQESRWNERAVSPAGARGLAQLMPGTAVEMGVDAGDPMANLEGGARYLRMQLDAFGGDVEKALAAYNAGPARVEKAGGIPDIRETKQYVAAIMARLTDSVRQ</sequence>
<feature type="chain" id="PRO_5002065539" evidence="3">
    <location>
        <begin position="25"/>
        <end position="215"/>
    </location>
</feature>
<proteinExistence type="inferred from homology"/>
<evidence type="ECO:0000259" key="4">
    <source>
        <dbReference type="Pfam" id="PF01464"/>
    </source>
</evidence>
<dbReference type="RefSeq" id="WP_039280450.1">
    <property type="nucleotide sequence ID" value="NZ_JTDI01000002.1"/>
</dbReference>
<dbReference type="CDD" id="cd00254">
    <property type="entry name" value="LT-like"/>
    <property type="match status" value="1"/>
</dbReference>
<name>A0A0B1ZSX3_9SPHN</name>
<comment type="similarity">
    <text evidence="1">Belongs to the transglycosylase Slt family.</text>
</comment>
<dbReference type="EMBL" id="JTDI01000002">
    <property type="protein sequence ID" value="KHK92212.1"/>
    <property type="molecule type" value="Genomic_DNA"/>
</dbReference>
<evidence type="ECO:0000256" key="3">
    <source>
        <dbReference type="SAM" id="SignalP"/>
    </source>
</evidence>
<dbReference type="InterPro" id="IPR023346">
    <property type="entry name" value="Lysozyme-like_dom_sf"/>
</dbReference>
<comment type="similarity">
    <text evidence="2">Belongs to the virb1 family.</text>
</comment>
<keyword evidence="6" id="KW-1185">Reference proteome</keyword>
<dbReference type="PANTHER" id="PTHR37423:SF2">
    <property type="entry name" value="MEMBRANE-BOUND LYTIC MUREIN TRANSGLYCOSYLASE C"/>
    <property type="match status" value="1"/>
</dbReference>
<keyword evidence="3" id="KW-0732">Signal</keyword>
<dbReference type="Pfam" id="PF01464">
    <property type="entry name" value="SLT"/>
    <property type="match status" value="1"/>
</dbReference>